<evidence type="ECO:0000313" key="3">
    <source>
        <dbReference type="Proteomes" id="UP000267448"/>
    </source>
</evidence>
<dbReference type="InterPro" id="IPR012675">
    <property type="entry name" value="Beta-grasp_dom_sf"/>
</dbReference>
<dbReference type="InterPro" id="IPR016155">
    <property type="entry name" value="Mopterin_synth/thiamin_S_b"/>
</dbReference>
<dbReference type="EMBL" id="RXNU01000011">
    <property type="protein sequence ID" value="RTR37653.1"/>
    <property type="molecule type" value="Genomic_DNA"/>
</dbReference>
<gene>
    <name evidence="2" type="primary">thiS</name>
    <name evidence="2" type="ORF">EKG38_18250</name>
</gene>
<sequence length="117" mass="12593">MSVVRNIAYPVITNPVMNTLVMTGLVIISLLMRSPVMHPTKPVLESKHVSTITVSINDLPHIIPETLSIEELLLAQNIAINSVAVVCNSKVVTKGLWKEQACVEGDSFEVFAVVAGG</sequence>
<name>A0A431WQB4_9GAMM</name>
<keyword evidence="1" id="KW-1133">Transmembrane helix</keyword>
<evidence type="ECO:0000256" key="1">
    <source>
        <dbReference type="SAM" id="Phobius"/>
    </source>
</evidence>
<proteinExistence type="predicted"/>
<dbReference type="PANTHER" id="PTHR34472">
    <property type="entry name" value="SULFUR CARRIER PROTEIN THIS"/>
    <property type="match status" value="1"/>
</dbReference>
<dbReference type="AlphaFoldDB" id="A0A431WQB4"/>
<dbReference type="Pfam" id="PF02597">
    <property type="entry name" value="ThiS"/>
    <property type="match status" value="1"/>
</dbReference>
<dbReference type="InterPro" id="IPR003749">
    <property type="entry name" value="ThiS/MoaD-like"/>
</dbReference>
<keyword evidence="1" id="KW-0472">Membrane</keyword>
<dbReference type="CDD" id="cd00565">
    <property type="entry name" value="Ubl_ThiS"/>
    <property type="match status" value="1"/>
</dbReference>
<dbReference type="NCBIfam" id="TIGR01683">
    <property type="entry name" value="thiS"/>
    <property type="match status" value="1"/>
</dbReference>
<protein>
    <submittedName>
        <fullName evidence="2">Sulfur carrier protein ThiS</fullName>
    </submittedName>
</protein>
<reference evidence="2 3" key="1">
    <citation type="submission" date="2018-12" db="EMBL/GenBank/DDBJ databases">
        <authorList>
            <person name="Yu L."/>
        </authorList>
    </citation>
    <scope>NUCLEOTIDE SEQUENCE [LARGE SCALE GENOMIC DNA]</scope>
    <source>
        <strain evidence="2 3">HAW-EB2</strain>
    </source>
</reference>
<evidence type="ECO:0000313" key="2">
    <source>
        <dbReference type="EMBL" id="RTR37653.1"/>
    </source>
</evidence>
<dbReference type="OrthoDB" id="6388078at2"/>
<feature type="transmembrane region" description="Helical" evidence="1">
    <location>
        <begin position="12"/>
        <end position="32"/>
    </location>
</feature>
<accession>A0A431WQB4</accession>
<dbReference type="SUPFAM" id="SSF54285">
    <property type="entry name" value="MoaD/ThiS"/>
    <property type="match status" value="1"/>
</dbReference>
<dbReference type="Gene3D" id="3.10.20.30">
    <property type="match status" value="1"/>
</dbReference>
<dbReference type="PANTHER" id="PTHR34472:SF1">
    <property type="entry name" value="SULFUR CARRIER PROTEIN THIS"/>
    <property type="match status" value="1"/>
</dbReference>
<keyword evidence="1" id="KW-0812">Transmembrane</keyword>
<dbReference type="Proteomes" id="UP000267448">
    <property type="component" value="Unassembled WGS sequence"/>
</dbReference>
<dbReference type="InterPro" id="IPR010035">
    <property type="entry name" value="Thi_S"/>
</dbReference>
<organism evidence="2 3">
    <name type="scientific">Shewanella canadensis</name>
    <dbReference type="NCBI Taxonomy" id="271096"/>
    <lineage>
        <taxon>Bacteria</taxon>
        <taxon>Pseudomonadati</taxon>
        <taxon>Pseudomonadota</taxon>
        <taxon>Gammaproteobacteria</taxon>
        <taxon>Alteromonadales</taxon>
        <taxon>Shewanellaceae</taxon>
        <taxon>Shewanella</taxon>
    </lineage>
</organism>
<comment type="caution">
    <text evidence="2">The sequence shown here is derived from an EMBL/GenBank/DDBJ whole genome shotgun (WGS) entry which is preliminary data.</text>
</comment>
<keyword evidence="3" id="KW-1185">Reference proteome</keyword>